<keyword evidence="2" id="KW-1185">Reference proteome</keyword>
<dbReference type="REBASE" id="115005">
    <property type="entry name" value="Msp12510McrBCP"/>
</dbReference>
<organism evidence="1 2">
    <name type="scientific">Microbacterium terrae</name>
    <dbReference type="NCBI Taxonomy" id="69369"/>
    <lineage>
        <taxon>Bacteria</taxon>
        <taxon>Bacillati</taxon>
        <taxon>Actinomycetota</taxon>
        <taxon>Actinomycetes</taxon>
        <taxon>Micrococcales</taxon>
        <taxon>Microbacteriaceae</taxon>
        <taxon>Microbacterium</taxon>
    </lineage>
</organism>
<dbReference type="PANTHER" id="PTHR38733">
    <property type="entry name" value="PROTEIN MCRC"/>
    <property type="match status" value="1"/>
</dbReference>
<comment type="caution">
    <text evidence="1">The sequence shown here is derived from an EMBL/GenBank/DDBJ whole genome shotgun (WGS) entry which is preliminary data.</text>
</comment>
<reference evidence="1 2" key="1">
    <citation type="submission" date="2015-02" db="EMBL/GenBank/DDBJ databases">
        <title>Draft genome sequences of ten Microbacterium spp. with emphasis on heavy metal contaminated environments.</title>
        <authorList>
            <person name="Corretto E."/>
        </authorList>
    </citation>
    <scope>NUCLEOTIDE SEQUENCE [LARGE SCALE GENOMIC DNA]</scope>
    <source>
        <strain evidence="1 2">DSM 12510</strain>
    </source>
</reference>
<proteinExistence type="predicted"/>
<dbReference type="InterPro" id="IPR019292">
    <property type="entry name" value="McrC"/>
</dbReference>
<accession>A0A0M2HMS7</accession>
<dbReference type="PANTHER" id="PTHR38733:SF1">
    <property type="entry name" value="TYPE IV METHYL-DIRECTED RESTRICTION ENZYME ECOKMCRBC"/>
    <property type="match status" value="1"/>
</dbReference>
<evidence type="ECO:0000313" key="1">
    <source>
        <dbReference type="EMBL" id="KJL45756.1"/>
    </source>
</evidence>
<gene>
    <name evidence="1" type="ORF">RS81_00087</name>
</gene>
<dbReference type="OrthoDB" id="5148566at2"/>
<evidence type="ECO:0000313" key="2">
    <source>
        <dbReference type="Proteomes" id="UP000033956"/>
    </source>
</evidence>
<dbReference type="PATRIC" id="fig|92835.4.peg.94"/>
<sequence length="395" mass="43592">MTIELKEWGARGNLELGADAVRALANAKQFEIAPDREVVGRWCVSATRYVGVAAIGGHVIRVAPKIPVHRLFELLTHTMHLVEWRSEAADWEVSDDLISVIAASFLDNAERALGGGMLQGYVTVTDDLYSVRGRIDFGRLSGRPRELPLPVAVTYDDYTTDVLENQLLAGAGRVLLRLGMLTPALTRRLRRLEFQLVDITPTRPSVSPAEVRWTRLNARYRSAVALAQLILQSTAFDFEGEGSSRGSTLLVNMDRVFEDVVGRGIDQALSPMGLAVDLQHRAHLDYEKRIDIRPDVVVFDGSDVVAVADLKNKRTGTLSTGDVYQAVAYATRYRLPEVSLIYPEPPPYDEVIVGEVRVRLLSVDISLPPVERQRAVMQVAEALAPKARLSVAAAF</sequence>
<name>A0A0M2HMS7_9MICO</name>
<protein>
    <submittedName>
        <fullName evidence="1">5-methylcytosine-specific restriction enzyme subunit McrC</fullName>
    </submittedName>
</protein>
<dbReference type="AlphaFoldDB" id="A0A0M2HMS7"/>
<dbReference type="STRING" id="92835.RS81_00087"/>
<dbReference type="EMBL" id="JYIZ01000015">
    <property type="protein sequence ID" value="KJL45756.1"/>
    <property type="molecule type" value="Genomic_DNA"/>
</dbReference>
<dbReference type="Pfam" id="PF10117">
    <property type="entry name" value="McrBC"/>
    <property type="match status" value="1"/>
</dbReference>
<dbReference type="RefSeq" id="WP_045274105.1">
    <property type="nucleotide sequence ID" value="NZ_BAAAUP010000004.1"/>
</dbReference>
<dbReference type="Proteomes" id="UP000033956">
    <property type="component" value="Unassembled WGS sequence"/>
</dbReference>